<comment type="caution">
    <text evidence="3">The sequence shown here is derived from an EMBL/GenBank/DDBJ whole genome shotgun (WGS) entry which is preliminary data.</text>
</comment>
<feature type="domain" description="SUZ" evidence="2">
    <location>
        <begin position="47"/>
        <end position="121"/>
    </location>
</feature>
<feature type="region of interest" description="Disordered" evidence="1">
    <location>
        <begin position="74"/>
        <end position="96"/>
    </location>
</feature>
<dbReference type="InterPro" id="IPR039228">
    <property type="entry name" value="SZRD1"/>
</dbReference>
<gene>
    <name evidence="3" type="ORF">ANN_07209</name>
</gene>
<evidence type="ECO:0000313" key="3">
    <source>
        <dbReference type="EMBL" id="KAJ4445404.1"/>
    </source>
</evidence>
<dbReference type="Proteomes" id="UP001148838">
    <property type="component" value="Unassembled WGS sequence"/>
</dbReference>
<name>A0ABQ8TFQ7_PERAM</name>
<reference evidence="3 4" key="1">
    <citation type="journal article" date="2022" name="Allergy">
        <title>Genome assembly and annotation of Periplaneta americana reveal a comprehensive cockroach allergen profile.</title>
        <authorList>
            <person name="Wang L."/>
            <person name="Xiong Q."/>
            <person name="Saelim N."/>
            <person name="Wang L."/>
            <person name="Nong W."/>
            <person name="Wan A.T."/>
            <person name="Shi M."/>
            <person name="Liu X."/>
            <person name="Cao Q."/>
            <person name="Hui J.H.L."/>
            <person name="Sookrung N."/>
            <person name="Leung T.F."/>
            <person name="Tungtrongchitr A."/>
            <person name="Tsui S.K.W."/>
        </authorList>
    </citation>
    <scope>NUCLEOTIDE SEQUENCE [LARGE SCALE GENOMIC DNA]</scope>
    <source>
        <strain evidence="3">PWHHKU_190912</strain>
    </source>
</reference>
<dbReference type="EMBL" id="JAJSOF020000011">
    <property type="protein sequence ID" value="KAJ4445404.1"/>
    <property type="molecule type" value="Genomic_DNA"/>
</dbReference>
<evidence type="ECO:0000259" key="2">
    <source>
        <dbReference type="PROSITE" id="PS51673"/>
    </source>
</evidence>
<dbReference type="InterPro" id="IPR024771">
    <property type="entry name" value="SUZ"/>
</dbReference>
<evidence type="ECO:0000313" key="4">
    <source>
        <dbReference type="Proteomes" id="UP001148838"/>
    </source>
</evidence>
<keyword evidence="4" id="KW-1185">Reference proteome</keyword>
<dbReference type="PROSITE" id="PS51673">
    <property type="entry name" value="SUZ"/>
    <property type="match status" value="1"/>
</dbReference>
<sequence length="245" mass="27627">MAACEDVDVIESWEDIEESGVLDRKLLQAETPSPDESEIMSSRGTSNGPIILQGEEGIRTQYVPPEPTVKILKRPARNTLHGSGDGPLLNGDSKPRQPIKTLQQREQEYAEARLRILGEARSPEEQLQIATNDRPVTKSTYYSVKRFIKSTYLDFNKQNLITQSQGKKWNSLHHYPQLIPDLPRKSSVAAFRLATGQDCLANHLHRIGIYQSPNCSLCNSNQEMDSKHLKICASVANHDNIFEKY</sequence>
<proteinExistence type="predicted"/>
<organism evidence="3 4">
    <name type="scientific">Periplaneta americana</name>
    <name type="common">American cockroach</name>
    <name type="synonym">Blatta americana</name>
    <dbReference type="NCBI Taxonomy" id="6978"/>
    <lineage>
        <taxon>Eukaryota</taxon>
        <taxon>Metazoa</taxon>
        <taxon>Ecdysozoa</taxon>
        <taxon>Arthropoda</taxon>
        <taxon>Hexapoda</taxon>
        <taxon>Insecta</taxon>
        <taxon>Pterygota</taxon>
        <taxon>Neoptera</taxon>
        <taxon>Polyneoptera</taxon>
        <taxon>Dictyoptera</taxon>
        <taxon>Blattodea</taxon>
        <taxon>Blattoidea</taxon>
        <taxon>Blattidae</taxon>
        <taxon>Blattinae</taxon>
        <taxon>Periplaneta</taxon>
    </lineage>
</organism>
<evidence type="ECO:0000256" key="1">
    <source>
        <dbReference type="SAM" id="MobiDB-lite"/>
    </source>
</evidence>
<dbReference type="Pfam" id="PF12752">
    <property type="entry name" value="SUZ"/>
    <property type="match status" value="1"/>
</dbReference>
<protein>
    <recommendedName>
        <fullName evidence="2">SUZ domain-containing protein</fullName>
    </recommendedName>
</protein>
<dbReference type="PANTHER" id="PTHR31796:SF2">
    <property type="entry name" value="SUZ DOMAIN-CONTAINING PROTEIN 1"/>
    <property type="match status" value="1"/>
</dbReference>
<dbReference type="PANTHER" id="PTHR31796">
    <property type="entry name" value="SUZ DOMAIN-CONTAINING PROTEIN 1"/>
    <property type="match status" value="1"/>
</dbReference>
<accession>A0ABQ8TFQ7</accession>